<proteinExistence type="predicted"/>
<evidence type="ECO:0000313" key="3">
    <source>
        <dbReference type="EMBL" id="QJE95754.1"/>
    </source>
</evidence>
<keyword evidence="2" id="KW-0732">Signal</keyword>
<sequence>MKLFFPLLAPLAFLFIVSSCNEAGDDDTPGMQSSKNAAPGPKTDGRQEKLVPESRNHESEGQGQ</sequence>
<feature type="compositionally biased region" description="Basic and acidic residues" evidence="1">
    <location>
        <begin position="43"/>
        <end position="64"/>
    </location>
</feature>
<dbReference type="KEGG" id="luo:HHL09_08135"/>
<evidence type="ECO:0000256" key="1">
    <source>
        <dbReference type="SAM" id="MobiDB-lite"/>
    </source>
</evidence>
<dbReference type="EMBL" id="CP051774">
    <property type="protein sequence ID" value="QJE95754.1"/>
    <property type="molecule type" value="Genomic_DNA"/>
</dbReference>
<dbReference type="RefSeq" id="WP_169454067.1">
    <property type="nucleotide sequence ID" value="NZ_CP051774.1"/>
</dbReference>
<accession>A0A858RGS3</accession>
<dbReference type="PROSITE" id="PS51257">
    <property type="entry name" value="PROKAR_LIPOPROTEIN"/>
    <property type="match status" value="1"/>
</dbReference>
<feature type="signal peptide" evidence="2">
    <location>
        <begin position="1"/>
        <end position="23"/>
    </location>
</feature>
<evidence type="ECO:0000256" key="2">
    <source>
        <dbReference type="SAM" id="SignalP"/>
    </source>
</evidence>
<dbReference type="Proteomes" id="UP000501812">
    <property type="component" value="Chromosome"/>
</dbReference>
<evidence type="ECO:0008006" key="5">
    <source>
        <dbReference type="Google" id="ProtNLM"/>
    </source>
</evidence>
<reference evidence="3 4" key="1">
    <citation type="submission" date="2020-04" db="EMBL/GenBank/DDBJ databases">
        <title>Luteolibacter sp. G-1-1-1 isolated from soil.</title>
        <authorList>
            <person name="Dahal R.H."/>
        </authorList>
    </citation>
    <scope>NUCLEOTIDE SEQUENCE [LARGE SCALE GENOMIC DNA]</scope>
    <source>
        <strain evidence="3 4">G-1-1-1</strain>
    </source>
</reference>
<keyword evidence="4" id="KW-1185">Reference proteome</keyword>
<name>A0A858RGS3_9BACT</name>
<organism evidence="3 4">
    <name type="scientific">Luteolibacter luteus</name>
    <dbReference type="NCBI Taxonomy" id="2728835"/>
    <lineage>
        <taxon>Bacteria</taxon>
        <taxon>Pseudomonadati</taxon>
        <taxon>Verrucomicrobiota</taxon>
        <taxon>Verrucomicrobiia</taxon>
        <taxon>Verrucomicrobiales</taxon>
        <taxon>Verrucomicrobiaceae</taxon>
        <taxon>Luteolibacter</taxon>
    </lineage>
</organism>
<dbReference type="AlphaFoldDB" id="A0A858RGS3"/>
<protein>
    <recommendedName>
        <fullName evidence="5">Lipoprotein</fullName>
    </recommendedName>
</protein>
<evidence type="ECO:0000313" key="4">
    <source>
        <dbReference type="Proteomes" id="UP000501812"/>
    </source>
</evidence>
<gene>
    <name evidence="3" type="ORF">HHL09_08135</name>
</gene>
<feature type="region of interest" description="Disordered" evidence="1">
    <location>
        <begin position="22"/>
        <end position="64"/>
    </location>
</feature>
<feature type="chain" id="PRO_5032623278" description="Lipoprotein" evidence="2">
    <location>
        <begin position="24"/>
        <end position="64"/>
    </location>
</feature>